<dbReference type="GO" id="GO:0000822">
    <property type="term" value="F:inositol hexakisphosphate binding"/>
    <property type="evidence" value="ECO:0007669"/>
    <property type="project" value="TreeGrafter"/>
</dbReference>
<feature type="compositionally biased region" description="Polar residues" evidence="11">
    <location>
        <begin position="217"/>
        <end position="229"/>
    </location>
</feature>
<name>A0A8K0NF97_9HYPO</name>
<dbReference type="GO" id="GO:0016973">
    <property type="term" value="P:poly(A)+ mRNA export from nucleus"/>
    <property type="evidence" value="ECO:0007669"/>
    <property type="project" value="InterPro"/>
</dbReference>
<proteinExistence type="inferred from homology"/>
<keyword evidence="7" id="KW-0906">Nuclear pore complex</keyword>
<dbReference type="AlphaFoldDB" id="A0A8K0NF97"/>
<dbReference type="OrthoDB" id="420884at2759"/>
<keyword evidence="3" id="KW-0813">Transport</keyword>
<evidence type="ECO:0000256" key="4">
    <source>
        <dbReference type="ARBA" id="ARBA00022816"/>
    </source>
</evidence>
<evidence type="ECO:0000313" key="12">
    <source>
        <dbReference type="EMBL" id="KAG5913337.1"/>
    </source>
</evidence>
<dbReference type="PANTHER" id="PTHR12960">
    <property type="entry name" value="GLE-1-RELATED"/>
    <property type="match status" value="1"/>
</dbReference>
<evidence type="ECO:0000256" key="6">
    <source>
        <dbReference type="ARBA" id="ARBA00023010"/>
    </source>
</evidence>
<dbReference type="InterPro" id="IPR038506">
    <property type="entry name" value="GLE1-like_sf"/>
</dbReference>
<feature type="region of interest" description="Disordered" evidence="11">
    <location>
        <begin position="123"/>
        <end position="170"/>
    </location>
</feature>
<keyword evidence="5" id="KW-0653">Protein transport</keyword>
<evidence type="ECO:0000256" key="3">
    <source>
        <dbReference type="ARBA" id="ARBA00022448"/>
    </source>
</evidence>
<comment type="subcellular location">
    <subcellularLocation>
        <location evidence="1">Nucleus</location>
        <location evidence="1">Nuclear pore complex</location>
    </subcellularLocation>
</comment>
<dbReference type="GO" id="GO:0044614">
    <property type="term" value="C:nuclear pore cytoplasmic filaments"/>
    <property type="evidence" value="ECO:0007669"/>
    <property type="project" value="TreeGrafter"/>
</dbReference>
<dbReference type="GO" id="GO:0005737">
    <property type="term" value="C:cytoplasm"/>
    <property type="evidence" value="ECO:0007669"/>
    <property type="project" value="TreeGrafter"/>
</dbReference>
<dbReference type="Proteomes" id="UP000811619">
    <property type="component" value="Unassembled WGS sequence"/>
</dbReference>
<feature type="compositionally biased region" description="Pro residues" evidence="11">
    <location>
        <begin position="132"/>
        <end position="143"/>
    </location>
</feature>
<accession>A0A8K0NF97</accession>
<evidence type="ECO:0000256" key="2">
    <source>
        <dbReference type="ARBA" id="ARBA00011056"/>
    </source>
</evidence>
<feature type="compositionally biased region" description="Low complexity" evidence="11">
    <location>
        <begin position="196"/>
        <end position="216"/>
    </location>
</feature>
<evidence type="ECO:0000256" key="11">
    <source>
        <dbReference type="SAM" id="MobiDB-lite"/>
    </source>
</evidence>
<feature type="region of interest" description="Disordered" evidence="11">
    <location>
        <begin position="182"/>
        <end position="229"/>
    </location>
</feature>
<dbReference type="InterPro" id="IPR012476">
    <property type="entry name" value="GLE1"/>
</dbReference>
<feature type="compositionally biased region" description="Basic and acidic residues" evidence="11">
    <location>
        <begin position="152"/>
        <end position="161"/>
    </location>
</feature>
<evidence type="ECO:0000256" key="10">
    <source>
        <dbReference type="ARBA" id="ARBA00029983"/>
    </source>
</evidence>
<dbReference type="Pfam" id="PF07817">
    <property type="entry name" value="GLE1"/>
    <property type="match status" value="1"/>
</dbReference>
<dbReference type="GO" id="GO:0015031">
    <property type="term" value="P:protein transport"/>
    <property type="evidence" value="ECO:0007669"/>
    <property type="project" value="UniProtKB-KW"/>
</dbReference>
<dbReference type="Gene3D" id="1.25.40.510">
    <property type="entry name" value="GLE1-like"/>
    <property type="match status" value="1"/>
</dbReference>
<comment type="similarity">
    <text evidence="2">Belongs to the GLE1 family.</text>
</comment>
<evidence type="ECO:0000256" key="8">
    <source>
        <dbReference type="ARBA" id="ARBA00023242"/>
    </source>
</evidence>
<comment type="caution">
    <text evidence="12">The sequence shown here is derived from an EMBL/GenBank/DDBJ whole genome shotgun (WGS) entry which is preliminary data.</text>
</comment>
<evidence type="ECO:0000256" key="1">
    <source>
        <dbReference type="ARBA" id="ARBA00004567"/>
    </source>
</evidence>
<dbReference type="GO" id="GO:0005543">
    <property type="term" value="F:phospholipid binding"/>
    <property type="evidence" value="ECO:0007669"/>
    <property type="project" value="TreeGrafter"/>
</dbReference>
<evidence type="ECO:0000256" key="5">
    <source>
        <dbReference type="ARBA" id="ARBA00022927"/>
    </source>
</evidence>
<keyword evidence="4" id="KW-0509">mRNA transport</keyword>
<evidence type="ECO:0000313" key="13">
    <source>
        <dbReference type="Proteomes" id="UP000811619"/>
    </source>
</evidence>
<keyword evidence="13" id="KW-1185">Reference proteome</keyword>
<dbReference type="PANTHER" id="PTHR12960:SF0">
    <property type="entry name" value="MRNA EXPORT FACTOR GLE1"/>
    <property type="match status" value="1"/>
</dbReference>
<evidence type="ECO:0000256" key="7">
    <source>
        <dbReference type="ARBA" id="ARBA00023132"/>
    </source>
</evidence>
<gene>
    <name evidence="12" type="ORF">E4U42_001274</name>
</gene>
<reference evidence="12" key="1">
    <citation type="journal article" date="2020" name="bioRxiv">
        <title>Whole genome comparisons of ergot fungi reveals the divergence and evolution of species within the genus Claviceps are the result of varying mechanisms driving genome evolution and host range expansion.</title>
        <authorList>
            <person name="Wyka S.A."/>
            <person name="Mondo S.J."/>
            <person name="Liu M."/>
            <person name="Dettman J."/>
            <person name="Nalam V."/>
            <person name="Broders K.D."/>
        </authorList>
    </citation>
    <scope>NUCLEOTIDE SEQUENCE</scope>
    <source>
        <strain evidence="12">CCC 489</strain>
    </source>
</reference>
<keyword evidence="6" id="KW-0811">Translocation</keyword>
<sequence length="566" mass="62436">MVLVQDCTTHLDDPVATPRPSCTFIISVNAMPKFSPQRKSQQLSNIDRGNISTFLLDDRNSEWSHRDALAAAQAEHDRVRELALRVFDLHNLQEKHNQIVEQERREKKRLRAEAAIAAEEKRLQELKAKSVPKPPPPPPVPEPEPPKAVVKSAEKPFEKKRPASPPPEARKVENPALAQFKAQSPSALPAPPNPQPHQQHQPQQQQQQQVQPNGLPANNNRPPSVATQNPVSVPLVQPAQPKPSSLDPLWDRYIEIHQALKKLRTDVISASKAPDSPLKGKVGSLRREIRISIGQLTGVKGANVQITSKLMALLRQSLDGQLPSPMVDASQFVARPRPPTGIEGPSDGPALPSMFVYLINIIAKNIIRQFINECRTDPKAADPIGVFTAQIFSHQDFSWRGQSLMDIVVAKFRVVCPVLFGSRGNEKLEGGRKALGWKKEGPSWIPEQKHYDRMAGLGAGFASIALRDFSKSSKTNPYPPVHYWRAFACIVNCPADEVSNTQMIVLRAMIDGHEQRFLSFYGNAAVAALRLAVVEFPNRAPAHSSAAGSLRALGDILRTERGLALG</sequence>
<evidence type="ECO:0000256" key="9">
    <source>
        <dbReference type="ARBA" id="ARBA00026227"/>
    </source>
</evidence>
<protein>
    <recommendedName>
        <fullName evidence="9">mRNA export factor GLE1</fullName>
    </recommendedName>
    <alternativeName>
        <fullName evidence="10">Nucleoporin GLE1</fullName>
    </alternativeName>
</protein>
<organism evidence="12 13">
    <name type="scientific">Claviceps africana</name>
    <dbReference type="NCBI Taxonomy" id="83212"/>
    <lineage>
        <taxon>Eukaryota</taxon>
        <taxon>Fungi</taxon>
        <taxon>Dikarya</taxon>
        <taxon>Ascomycota</taxon>
        <taxon>Pezizomycotina</taxon>
        <taxon>Sordariomycetes</taxon>
        <taxon>Hypocreomycetidae</taxon>
        <taxon>Hypocreales</taxon>
        <taxon>Clavicipitaceae</taxon>
        <taxon>Claviceps</taxon>
    </lineage>
</organism>
<dbReference type="EMBL" id="SRPY01001364">
    <property type="protein sequence ID" value="KAG5913337.1"/>
    <property type="molecule type" value="Genomic_DNA"/>
</dbReference>
<keyword evidence="8" id="KW-0539">Nucleus</keyword>
<dbReference type="GO" id="GO:0031369">
    <property type="term" value="F:translation initiation factor binding"/>
    <property type="evidence" value="ECO:0007669"/>
    <property type="project" value="TreeGrafter"/>
</dbReference>